<comment type="caution">
    <text evidence="1">The sequence shown here is derived from an EMBL/GenBank/DDBJ whole genome shotgun (WGS) entry which is preliminary data.</text>
</comment>
<organism evidence="1 2">
    <name type="scientific">Trichonephila clavipes</name>
    <name type="common">Golden silk orbweaver</name>
    <name type="synonym">Nephila clavipes</name>
    <dbReference type="NCBI Taxonomy" id="2585209"/>
    <lineage>
        <taxon>Eukaryota</taxon>
        <taxon>Metazoa</taxon>
        <taxon>Ecdysozoa</taxon>
        <taxon>Arthropoda</taxon>
        <taxon>Chelicerata</taxon>
        <taxon>Arachnida</taxon>
        <taxon>Araneae</taxon>
        <taxon>Araneomorphae</taxon>
        <taxon>Entelegynae</taxon>
        <taxon>Araneoidea</taxon>
        <taxon>Nephilidae</taxon>
        <taxon>Trichonephila</taxon>
    </lineage>
</organism>
<sequence length="84" mass="9146">MQHPFNCLQGPHTRVISWNSQKKKSNGDKSGGLIGEVIGSPLSIHRDDNFQAAVTAPFADDKFPPPLLVQYATLHPDRPKAAGQ</sequence>
<name>A0A8X7BD09_TRICX</name>
<keyword evidence="2" id="KW-1185">Reference proteome</keyword>
<proteinExistence type="predicted"/>
<evidence type="ECO:0000313" key="2">
    <source>
        <dbReference type="Proteomes" id="UP000887159"/>
    </source>
</evidence>
<reference evidence="1" key="1">
    <citation type="submission" date="2020-08" db="EMBL/GenBank/DDBJ databases">
        <title>Multicomponent nature underlies the extraordinary mechanical properties of spider dragline silk.</title>
        <authorList>
            <person name="Kono N."/>
            <person name="Nakamura H."/>
            <person name="Mori M."/>
            <person name="Yoshida Y."/>
            <person name="Ohtoshi R."/>
            <person name="Malay A.D."/>
            <person name="Moran D.A.P."/>
            <person name="Tomita M."/>
            <person name="Numata K."/>
            <person name="Arakawa K."/>
        </authorList>
    </citation>
    <scope>NUCLEOTIDE SEQUENCE</scope>
</reference>
<gene>
    <name evidence="1" type="ORF">TNCV_931141</name>
</gene>
<dbReference type="Proteomes" id="UP000887159">
    <property type="component" value="Unassembled WGS sequence"/>
</dbReference>
<protein>
    <submittedName>
        <fullName evidence="1">Uncharacterized protein</fullName>
    </submittedName>
</protein>
<evidence type="ECO:0000313" key="1">
    <source>
        <dbReference type="EMBL" id="GFY26973.1"/>
    </source>
</evidence>
<dbReference type="EMBL" id="BMAU01021378">
    <property type="protein sequence ID" value="GFY26973.1"/>
    <property type="molecule type" value="Genomic_DNA"/>
</dbReference>
<accession>A0A8X7BD09</accession>
<dbReference type="AlphaFoldDB" id="A0A8X7BD09"/>